<proteinExistence type="predicted"/>
<accession>A0A1W0XAG0</accession>
<keyword evidence="2" id="KW-1185">Reference proteome</keyword>
<evidence type="ECO:0000313" key="1">
    <source>
        <dbReference type="EMBL" id="OQV24384.1"/>
    </source>
</evidence>
<name>A0A1W0XAG0_HYPEX</name>
<dbReference type="EMBL" id="MTYJ01000007">
    <property type="protein sequence ID" value="OQV24384.1"/>
    <property type="molecule type" value="Genomic_DNA"/>
</dbReference>
<evidence type="ECO:0000313" key="2">
    <source>
        <dbReference type="Proteomes" id="UP000192578"/>
    </source>
</evidence>
<dbReference type="Proteomes" id="UP000192578">
    <property type="component" value="Unassembled WGS sequence"/>
</dbReference>
<reference evidence="2" key="1">
    <citation type="submission" date="2017-01" db="EMBL/GenBank/DDBJ databases">
        <title>Comparative genomics of anhydrobiosis in the tardigrade Hypsibius dujardini.</title>
        <authorList>
            <person name="Yoshida Y."/>
            <person name="Koutsovoulos G."/>
            <person name="Laetsch D."/>
            <person name="Stevens L."/>
            <person name="Kumar S."/>
            <person name="Horikawa D."/>
            <person name="Ishino K."/>
            <person name="Komine S."/>
            <person name="Tomita M."/>
            <person name="Blaxter M."/>
            <person name="Arakawa K."/>
        </authorList>
    </citation>
    <scope>NUCLEOTIDE SEQUENCE [LARGE SCALE GENOMIC DNA]</scope>
    <source>
        <strain evidence="2">Z151</strain>
    </source>
</reference>
<organism evidence="1 2">
    <name type="scientific">Hypsibius exemplaris</name>
    <name type="common">Freshwater tardigrade</name>
    <dbReference type="NCBI Taxonomy" id="2072580"/>
    <lineage>
        <taxon>Eukaryota</taxon>
        <taxon>Metazoa</taxon>
        <taxon>Ecdysozoa</taxon>
        <taxon>Tardigrada</taxon>
        <taxon>Eutardigrada</taxon>
        <taxon>Parachela</taxon>
        <taxon>Hypsibioidea</taxon>
        <taxon>Hypsibiidae</taxon>
        <taxon>Hypsibius</taxon>
    </lineage>
</organism>
<comment type="caution">
    <text evidence="1">The sequence shown here is derived from an EMBL/GenBank/DDBJ whole genome shotgun (WGS) entry which is preliminary data.</text>
</comment>
<protein>
    <submittedName>
        <fullName evidence="1">Uncharacterized protein</fullName>
    </submittedName>
</protein>
<sequence length="73" mass="8552">MAEVLLKQLEKDLTAVKTTVMTEMTVTPVMRTLRRWWNNFLKDRRTRLRHANQAPGDLLGQVFKAVWKIKSAL</sequence>
<gene>
    <name evidence="1" type="ORF">BV898_01919</name>
</gene>
<dbReference type="AlphaFoldDB" id="A0A1W0XAG0"/>